<reference evidence="1" key="1">
    <citation type="submission" date="2020-03" db="EMBL/GenBank/DDBJ databases">
        <title>The deep terrestrial virosphere.</title>
        <authorList>
            <person name="Holmfeldt K."/>
            <person name="Nilsson E."/>
            <person name="Simone D."/>
            <person name="Lopez-Fernandez M."/>
            <person name="Wu X."/>
            <person name="de Brujin I."/>
            <person name="Lundin D."/>
            <person name="Andersson A."/>
            <person name="Bertilsson S."/>
            <person name="Dopson M."/>
        </authorList>
    </citation>
    <scope>NUCLEOTIDE SEQUENCE</scope>
    <source>
        <strain evidence="2">MM415A00270</strain>
        <strain evidence="1">MM415B00672</strain>
    </source>
</reference>
<organism evidence="1">
    <name type="scientific">viral metagenome</name>
    <dbReference type="NCBI Taxonomy" id="1070528"/>
    <lineage>
        <taxon>unclassified sequences</taxon>
        <taxon>metagenomes</taxon>
        <taxon>organismal metagenomes</taxon>
    </lineage>
</organism>
<gene>
    <name evidence="2" type="ORF">MM415A00270_0018</name>
    <name evidence="1" type="ORF">MM415B00672_0004</name>
</gene>
<name>A0A6M3IZ73_9ZZZZ</name>
<sequence>MATREEIEYAIMEVLAQEKFDSTGLRARVTQCVLRITAGIKMPNGGISPPLPDLYSTAIVATSTSAAYKTIGTTYQRNLFHVANDDDDQIYPPRGGDYYSFNTFLKRAQYKDLSETGEIYMCCVKGSNLYYQGIPSSSENLLVYFYRLPVAMASSSAVPDGIPPSYALDVIKHWVLADYFGDNIGVDLKQDVKYPDKAFSKHRYYMTRFYEVMQEMIEFVGNHDAEPQFFSTDSEYAEYEL</sequence>
<evidence type="ECO:0000313" key="2">
    <source>
        <dbReference type="EMBL" id="QJA83610.1"/>
    </source>
</evidence>
<dbReference type="AlphaFoldDB" id="A0A6M3IZ73"/>
<dbReference type="EMBL" id="MT142514">
    <property type="protein sequence ID" value="QJA83610.1"/>
    <property type="molecule type" value="Genomic_DNA"/>
</dbReference>
<protein>
    <submittedName>
        <fullName evidence="1">Uncharacterized protein</fullName>
    </submittedName>
</protein>
<evidence type="ECO:0000313" key="1">
    <source>
        <dbReference type="EMBL" id="QJA62986.1"/>
    </source>
</evidence>
<dbReference type="EMBL" id="MT141487">
    <property type="protein sequence ID" value="QJA62986.1"/>
    <property type="molecule type" value="Genomic_DNA"/>
</dbReference>
<proteinExistence type="predicted"/>
<accession>A0A6M3IZ73</accession>